<organism evidence="5 6">
    <name type="scientific">Siphonobacter aquaeclarae</name>
    <dbReference type="NCBI Taxonomy" id="563176"/>
    <lineage>
        <taxon>Bacteria</taxon>
        <taxon>Pseudomonadati</taxon>
        <taxon>Bacteroidota</taxon>
        <taxon>Cytophagia</taxon>
        <taxon>Cytophagales</taxon>
        <taxon>Cytophagaceae</taxon>
        <taxon>Siphonobacter</taxon>
    </lineage>
</organism>
<dbReference type="SUPFAM" id="SSF46626">
    <property type="entry name" value="Cytochrome c"/>
    <property type="match status" value="1"/>
</dbReference>
<dbReference type="InterPro" id="IPR036909">
    <property type="entry name" value="Cyt_c-like_dom_sf"/>
</dbReference>
<feature type="domain" description="Cytochrome C Planctomycete-type" evidence="4">
    <location>
        <begin position="88"/>
        <end position="148"/>
    </location>
</feature>
<evidence type="ECO:0000313" key="6">
    <source>
        <dbReference type="Proteomes" id="UP000198901"/>
    </source>
</evidence>
<dbReference type="Proteomes" id="UP000198901">
    <property type="component" value="Unassembled WGS sequence"/>
</dbReference>
<dbReference type="GO" id="GO:0030246">
    <property type="term" value="F:carbohydrate binding"/>
    <property type="evidence" value="ECO:0007669"/>
    <property type="project" value="UniProtKB-KW"/>
</dbReference>
<dbReference type="GO" id="GO:0009055">
    <property type="term" value="F:electron transfer activity"/>
    <property type="evidence" value="ECO:0007669"/>
    <property type="project" value="InterPro"/>
</dbReference>
<evidence type="ECO:0000313" key="5">
    <source>
        <dbReference type="EMBL" id="SDM29329.1"/>
    </source>
</evidence>
<keyword evidence="5" id="KW-0430">Lectin</keyword>
<dbReference type="EMBL" id="FNGS01000005">
    <property type="protein sequence ID" value="SDM29329.1"/>
    <property type="molecule type" value="Genomic_DNA"/>
</dbReference>
<dbReference type="GO" id="GO:0005975">
    <property type="term" value="P:carbohydrate metabolic process"/>
    <property type="evidence" value="ECO:0007669"/>
    <property type="project" value="UniProtKB-ARBA"/>
</dbReference>
<evidence type="ECO:0000259" key="4">
    <source>
        <dbReference type="Pfam" id="PF07635"/>
    </source>
</evidence>
<dbReference type="InterPro" id="IPR013320">
    <property type="entry name" value="ConA-like_dom_sf"/>
</dbReference>
<dbReference type="STRING" id="563176.SAMN04488090_3139"/>
<dbReference type="Gene3D" id="2.60.120.200">
    <property type="match status" value="1"/>
</dbReference>
<proteinExistence type="predicted"/>
<sequence>MTLNVFYQVRLIRFHPFTPPLYCVVTRFHMTHLKRLLCLSGTALAGMLISSCGSSSIDVPSDVKVAMEKLPEKLDYTYDVKPILSDRCFACHGPDKNKQQAGLRLDLSESALAHVSEENGRNAIDPGNPGGSDLVHRILSADPELVMPTPSSHLTLSTEEKAVLIKWIEDGATYKPHWAFTKPEKATPPEVKDARWVRNDVDRFVLKKLEDKGLKPSPEADKTTLLRRVTFDLTGLPPTVSEVDAFLADQSPNAYEKVVDRLLKSKHFGENMAVSWLDMARYADTHGYQDDGLRTMWPYRDWVISAFNRNMPYDKFVTWQLAGDLLPNPNREMLLATAFNRNHQQSQEGGIVPKEYHTEYVIDRVNTFGKTFLAHTVECARCHDHKYDPISQKDFYSLYAFFNTVNEYGQIPYNGEPSPHITLPKPETEKRLKEIHKRLKELEVTYDQQLKLADTRYESWKALGGERKLPRISGRKGLIFDVRFDTLKIRPWTKEVEIKPSPEELAKNPKAQPRKEIRTGIEYKFTNFVNDTMPMQIRGDMDHLPKMVRNKDRSGVFLPGETYLEMRGFNRGDRARMPDNTAWFNREDPFAIGLWVNIRDPKLDGPLFNRHLGPMNGFRGYECVRLPDGRLAFRMSYVWPDDAMDVETFQQVPLKHWTHIAVSYDGSGSAKGIRIYLNGKPAPVRIMTDNLTQGVIWGKDKSNWGAGTNNLSIGQSQDHNYRGFAVSELKVYNRPVSGWEIAKWVKGPRAAPATRQQVFEHYTFHYDEPLRRIREERSALLTEENELMNHEIDVMVMREQKYPRPTYLLKRGAYDAPGQEVKAMTPEILGQFPQNLPKNRLGLAQWLLSADNPLFARVVVNRFWQQLFGNGIVKTSDDFGNQGELPSHPELLDYLAVDFRESGWNVKRLFREIALSATYRQRSSASEQLREADPDNRLLARGPSYRYSAEQVRDNALASSGLLTQKIGGPSVKPYQPAGIWEALATRNAVNYVQDHGDSLYRRSMYTIWKRSSPPPMMLNFDAAERHFCVVRRQKTSTPLQALVVMNDPQFVEASRVLAQRMMKQGGTSIDDQIRYAYKALTSRLPRQTEMDILKNYFSEEKAELSRNPRRVQELLTVGEFPNDPALDKTELAARMMLATTLMNADEFVIKR</sequence>
<dbReference type="Pfam" id="PF07635">
    <property type="entry name" value="PSCyt1"/>
    <property type="match status" value="1"/>
</dbReference>
<keyword evidence="1" id="KW-0175">Coiled coil</keyword>
<dbReference type="Pfam" id="PF07583">
    <property type="entry name" value="PSCyt2"/>
    <property type="match status" value="1"/>
</dbReference>
<reference evidence="5 6" key="1">
    <citation type="submission" date="2016-10" db="EMBL/GenBank/DDBJ databases">
        <authorList>
            <person name="de Groot N.N."/>
        </authorList>
    </citation>
    <scope>NUCLEOTIDE SEQUENCE [LARGE SCALE GENOMIC DNA]</scope>
    <source>
        <strain evidence="5 6">DSM 21668</strain>
    </source>
</reference>
<dbReference type="InterPro" id="IPR011444">
    <property type="entry name" value="DUF1549"/>
</dbReference>
<dbReference type="Pfam" id="PF07587">
    <property type="entry name" value="PSD1"/>
    <property type="match status" value="1"/>
</dbReference>
<dbReference type="PANTHER" id="PTHR35889:SF3">
    <property type="entry name" value="F-BOX DOMAIN-CONTAINING PROTEIN"/>
    <property type="match status" value="1"/>
</dbReference>
<gene>
    <name evidence="5" type="ORF">SAMN04488090_3139</name>
</gene>
<evidence type="ECO:0000259" key="2">
    <source>
        <dbReference type="Pfam" id="PF07583"/>
    </source>
</evidence>
<protein>
    <submittedName>
        <fullName evidence="5">Concanavalin A-like lectin/glucanases superfamily protein</fullName>
    </submittedName>
</protein>
<dbReference type="PANTHER" id="PTHR35889">
    <property type="entry name" value="CYCLOINULO-OLIGOSACCHARIDE FRUCTANOTRANSFERASE-RELATED"/>
    <property type="match status" value="1"/>
</dbReference>
<accession>A0A1G9S1G2</accession>
<dbReference type="Pfam" id="PF13385">
    <property type="entry name" value="Laminin_G_3"/>
    <property type="match status" value="1"/>
</dbReference>
<feature type="domain" description="DUF1553" evidence="3">
    <location>
        <begin position="839"/>
        <end position="1097"/>
    </location>
</feature>
<keyword evidence="6" id="KW-1185">Reference proteome</keyword>
<evidence type="ECO:0000259" key="3">
    <source>
        <dbReference type="Pfam" id="PF07587"/>
    </source>
</evidence>
<dbReference type="AlphaFoldDB" id="A0A1G9S1G2"/>
<feature type="domain" description="DUF1549" evidence="2">
    <location>
        <begin position="201"/>
        <end position="406"/>
    </location>
</feature>
<name>A0A1G9S1G2_9BACT</name>
<dbReference type="GO" id="GO:0020037">
    <property type="term" value="F:heme binding"/>
    <property type="evidence" value="ECO:0007669"/>
    <property type="project" value="InterPro"/>
</dbReference>
<feature type="coiled-coil region" evidence="1">
    <location>
        <begin position="425"/>
        <end position="452"/>
    </location>
</feature>
<evidence type="ECO:0000256" key="1">
    <source>
        <dbReference type="SAM" id="Coils"/>
    </source>
</evidence>
<dbReference type="SUPFAM" id="SSF49899">
    <property type="entry name" value="Concanavalin A-like lectins/glucanases"/>
    <property type="match status" value="1"/>
</dbReference>
<dbReference type="GO" id="GO:0004553">
    <property type="term" value="F:hydrolase activity, hydrolyzing O-glycosyl compounds"/>
    <property type="evidence" value="ECO:0007669"/>
    <property type="project" value="UniProtKB-ARBA"/>
</dbReference>
<dbReference type="InterPro" id="IPR022655">
    <property type="entry name" value="DUF1553"/>
</dbReference>
<dbReference type="InterPro" id="IPR011429">
    <property type="entry name" value="Cyt_c_Planctomycete-type"/>
</dbReference>